<evidence type="ECO:0000259" key="1">
    <source>
        <dbReference type="PROSITE" id="PS50987"/>
    </source>
</evidence>
<reference evidence="3" key="1">
    <citation type="submission" date="2017-02" db="EMBL/GenBank/DDBJ databases">
        <authorList>
            <person name="Varghese N."/>
            <person name="Submissions S."/>
        </authorList>
    </citation>
    <scope>NUCLEOTIDE SEQUENCE [LARGE SCALE GENOMIC DNA]</scope>
    <source>
        <strain evidence="3">DSM 18108</strain>
    </source>
</reference>
<dbReference type="NCBIfam" id="NF033788">
    <property type="entry name" value="HTH_metalloreg"/>
    <property type="match status" value="1"/>
</dbReference>
<dbReference type="GO" id="GO:0003677">
    <property type="term" value="F:DNA binding"/>
    <property type="evidence" value="ECO:0007669"/>
    <property type="project" value="UniProtKB-KW"/>
</dbReference>
<feature type="domain" description="HTH arsR-type" evidence="1">
    <location>
        <begin position="1"/>
        <end position="90"/>
    </location>
</feature>
<dbReference type="SUPFAM" id="SSF46785">
    <property type="entry name" value="Winged helix' DNA-binding domain"/>
    <property type="match status" value="1"/>
</dbReference>
<evidence type="ECO:0000313" key="3">
    <source>
        <dbReference type="Proteomes" id="UP000190166"/>
    </source>
</evidence>
<dbReference type="RefSeq" id="WP_079472186.1">
    <property type="nucleotide sequence ID" value="NZ_FUZZ01000004.1"/>
</dbReference>
<dbReference type="EMBL" id="FUZZ01000004">
    <property type="protein sequence ID" value="SKD09042.1"/>
    <property type="molecule type" value="Genomic_DNA"/>
</dbReference>
<dbReference type="SMART" id="SM00418">
    <property type="entry name" value="HTH_ARSR"/>
    <property type="match status" value="1"/>
</dbReference>
<dbReference type="PANTHER" id="PTHR38600">
    <property type="entry name" value="TRANSCRIPTIONAL REGULATORY PROTEIN"/>
    <property type="match status" value="1"/>
</dbReference>
<accession>A0A1T5P8N3</accession>
<dbReference type="InterPro" id="IPR011991">
    <property type="entry name" value="ArsR-like_HTH"/>
</dbReference>
<dbReference type="Pfam" id="PF01022">
    <property type="entry name" value="HTH_5"/>
    <property type="match status" value="1"/>
</dbReference>
<keyword evidence="3" id="KW-1185">Reference proteome</keyword>
<dbReference type="Gene3D" id="1.10.10.10">
    <property type="entry name" value="Winged helix-like DNA-binding domain superfamily/Winged helix DNA-binding domain"/>
    <property type="match status" value="1"/>
</dbReference>
<dbReference type="InterPro" id="IPR001845">
    <property type="entry name" value="HTH_ArsR_DNA-bd_dom"/>
</dbReference>
<gene>
    <name evidence="2" type="ORF">SAMN05660461_4920</name>
</gene>
<dbReference type="Proteomes" id="UP000190166">
    <property type="component" value="Unassembled WGS sequence"/>
</dbReference>
<name>A0A1T5P8N3_9BACT</name>
<dbReference type="PANTHER" id="PTHR38600:SF2">
    <property type="entry name" value="SLL0088 PROTEIN"/>
    <property type="match status" value="1"/>
</dbReference>
<dbReference type="STRING" id="393003.SAMN05660461_4920"/>
<dbReference type="GO" id="GO:0003700">
    <property type="term" value="F:DNA-binding transcription factor activity"/>
    <property type="evidence" value="ECO:0007669"/>
    <property type="project" value="InterPro"/>
</dbReference>
<dbReference type="InterPro" id="IPR036388">
    <property type="entry name" value="WH-like_DNA-bd_sf"/>
</dbReference>
<keyword evidence="2" id="KW-0238">DNA-binding</keyword>
<evidence type="ECO:0000313" key="2">
    <source>
        <dbReference type="EMBL" id="SKD09042.1"/>
    </source>
</evidence>
<dbReference type="PRINTS" id="PR00778">
    <property type="entry name" value="HTHARSR"/>
</dbReference>
<dbReference type="AlphaFoldDB" id="A0A1T5P8N3"/>
<proteinExistence type="predicted"/>
<organism evidence="2 3">
    <name type="scientific">Chitinophaga ginsengisegetis</name>
    <dbReference type="NCBI Taxonomy" id="393003"/>
    <lineage>
        <taxon>Bacteria</taxon>
        <taxon>Pseudomonadati</taxon>
        <taxon>Bacteroidota</taxon>
        <taxon>Chitinophagia</taxon>
        <taxon>Chitinophagales</taxon>
        <taxon>Chitinophagaceae</taxon>
        <taxon>Chitinophaga</taxon>
    </lineage>
</organism>
<dbReference type="CDD" id="cd00090">
    <property type="entry name" value="HTH_ARSR"/>
    <property type="match status" value="1"/>
</dbReference>
<sequence>MKARRDVFQAIADPTRRAIIGLLAQQTLTLNTVADNFNMSQPAISKHMRILTECGLVIIVKQGRERHCTASFKALEEVEQWAAQYRRFWTSRLDKLEQLLDEPES</sequence>
<dbReference type="PROSITE" id="PS50987">
    <property type="entry name" value="HTH_ARSR_2"/>
    <property type="match status" value="1"/>
</dbReference>
<protein>
    <submittedName>
        <fullName evidence="2">DNA-binding transcriptional regulator, ArsR family</fullName>
    </submittedName>
</protein>
<dbReference type="InterPro" id="IPR036390">
    <property type="entry name" value="WH_DNA-bd_sf"/>
</dbReference>